<comment type="caution">
    <text evidence="2">The sequence shown here is derived from an EMBL/GenBank/DDBJ whole genome shotgun (WGS) entry which is preliminary data.</text>
</comment>
<dbReference type="Proteomes" id="UP000011550">
    <property type="component" value="Unassembled WGS sequence"/>
</dbReference>
<name>M0I7E2_9EURY</name>
<gene>
    <name evidence="2" type="ORF">C440_16409</name>
</gene>
<keyword evidence="1" id="KW-0812">Transmembrane</keyword>
<organism evidence="2 3">
    <name type="scientific">Haloferax mucosum ATCC BAA-1512</name>
    <dbReference type="NCBI Taxonomy" id="662479"/>
    <lineage>
        <taxon>Archaea</taxon>
        <taxon>Methanobacteriati</taxon>
        <taxon>Methanobacteriota</taxon>
        <taxon>Stenosarchaea group</taxon>
        <taxon>Halobacteria</taxon>
        <taxon>Halobacteriales</taxon>
        <taxon>Haloferacaceae</taxon>
        <taxon>Haloferax</taxon>
    </lineage>
</organism>
<evidence type="ECO:0000313" key="2">
    <source>
        <dbReference type="EMBL" id="ELZ91912.1"/>
    </source>
</evidence>
<keyword evidence="1" id="KW-0472">Membrane</keyword>
<dbReference type="EMBL" id="AOLN01000018">
    <property type="protein sequence ID" value="ELZ91912.1"/>
    <property type="molecule type" value="Genomic_DNA"/>
</dbReference>
<reference evidence="2 3" key="1">
    <citation type="journal article" date="2014" name="PLoS Genet.">
        <title>Phylogenetically driven sequencing of extremely halophilic archaea reveals strategies for static and dynamic osmo-response.</title>
        <authorList>
            <person name="Becker E.A."/>
            <person name="Seitzer P.M."/>
            <person name="Tritt A."/>
            <person name="Larsen D."/>
            <person name="Krusor M."/>
            <person name="Yao A.I."/>
            <person name="Wu D."/>
            <person name="Madern D."/>
            <person name="Eisen J.A."/>
            <person name="Darling A.E."/>
            <person name="Facciotti M.T."/>
        </authorList>
    </citation>
    <scope>NUCLEOTIDE SEQUENCE [LARGE SCALE GENOMIC DNA]</scope>
    <source>
        <strain evidence="2 3">ATCC BAA-1512</strain>
    </source>
</reference>
<dbReference type="RefSeq" id="WP_008321743.1">
    <property type="nucleotide sequence ID" value="NZ_AOLN01000018.1"/>
</dbReference>
<proteinExistence type="predicted"/>
<feature type="transmembrane region" description="Helical" evidence="1">
    <location>
        <begin position="27"/>
        <end position="48"/>
    </location>
</feature>
<evidence type="ECO:0000313" key="3">
    <source>
        <dbReference type="Proteomes" id="UP000011550"/>
    </source>
</evidence>
<accession>M0I7E2</accession>
<keyword evidence="3" id="KW-1185">Reference proteome</keyword>
<dbReference type="AlphaFoldDB" id="M0I7E2"/>
<evidence type="ECO:0000256" key="1">
    <source>
        <dbReference type="SAM" id="Phobius"/>
    </source>
</evidence>
<keyword evidence="1" id="KW-1133">Transmembrane helix</keyword>
<dbReference type="PATRIC" id="fig|662479.7.peg.3334"/>
<sequence length="53" mass="5658">MEDELQQRLDGLTLLIMVLFAIEGYQIGGLVGLVLALLFGGGIVHVFIPSSSL</sequence>
<protein>
    <submittedName>
        <fullName evidence="2">Uncharacterized protein</fullName>
    </submittedName>
</protein>